<dbReference type="FunFam" id="2.60.40.10:FF:000495">
    <property type="entry name" value="Periplasmic beta-glucosidase"/>
    <property type="match status" value="1"/>
</dbReference>
<dbReference type="InterPro" id="IPR011658">
    <property type="entry name" value="PA14_dom"/>
</dbReference>
<dbReference type="InterPro" id="IPR037524">
    <property type="entry name" value="PA14/GLEYA"/>
</dbReference>
<dbReference type="Gene3D" id="3.20.20.300">
    <property type="entry name" value="Glycoside hydrolase, family 3, N-terminal domain"/>
    <property type="match status" value="1"/>
</dbReference>
<dbReference type="InterPro" id="IPR013783">
    <property type="entry name" value="Ig-like_fold"/>
</dbReference>
<dbReference type="InterPro" id="IPR018905">
    <property type="entry name" value="A-galactase_NEW3"/>
</dbReference>
<dbReference type="Gene3D" id="3.40.50.1700">
    <property type="entry name" value="Glycoside hydrolase family 3 C-terminal domain"/>
    <property type="match status" value="1"/>
</dbReference>
<dbReference type="InterPro" id="IPR026891">
    <property type="entry name" value="Fn3-like"/>
</dbReference>
<dbReference type="Pfam" id="PF10633">
    <property type="entry name" value="NPCBM_assoc"/>
    <property type="match status" value="1"/>
</dbReference>
<sequence>MLRPLLKASLSAAVVVSTAVAATVLPASPVVAAASCPWVTSTAPIDQRVDQLLAQMTLDEKLQELHGDNSHSYSGTVPAQPRLCIPALTLNDGPGGVGLGMSGITQLPSPVSLASTFDKPLGKQYGQVIGSEEWAKGAAVALGPTVNIVRDPRWGRAFESYGEDPYLAGQIGVADVQGIQSTGELAQVKHWALYNQETNRGNSTDDVIIDSRTEQEIYLSQFKAIVEQAQPASLMCSYAFINGQAACQDPYIMNQVLREQWHYPGFVTTDWGGAKSTLGSVEAGLNMEMPDDARYGAALKQAVESGQVPLGTIDSLLRPTLTQMFRFNLFTKTPAGTPDAVVTTPANQAVGSQVAKDGTVLLKNADGILPLSPDKKSSIAVIGDAAGANAMTSGGGSAAVRADQIVTPYQGISARAGKDVTVNYAQGNSSLGGLPLVPKTVLTPSSGTGNGLTGTYYNGMTLSGAPLATRDTDQIAFDWKGGAPVPGVPRTQWSAKYTGTLNPPTSGTYTFSITSDDGSRLFVDGKQVIDNWHDQGGVTQTGQVTLTAGKPVSVEVDYYQDGGGSLVQFGWQPPGGTASPEQQAVDLARSSDVAVVFAAKNEAEGSDLSDLELPADETSLIEHVAAANPNTIVVLNTGSAVTMPWLDKVKGVFEAWYPGQDYGNAIAALLFGDVNPSGKLPVTFPKSLADVPASTPQQFPGVDGKVNYSEGLKVGYRWYDAQRIAPLFPFGSGLSYTSFRFGNLRVDPPQTTSLGTVHASVDVTNTGSRAGADVAQLYVGNPAESGEPPHQLKGFEKVFLQPGETKRVTFTVSPDSLATFDSTTQAWQVASGTYQLFAGDSSANLPLQGGLRVTRSFGPQGVTVQAPDIVTPGKPSQVTATFVNRADVAVTGATVSPAVPPGWTITPATATARRVGAHSSQSFAFTLTPPATAAPGHAKVTVNGVFTGPGVGRSTVNPASQNVSVPYAGFAAARNNVGISDNADPGAADFDGSGYSYSAQELAKLGITPGGTVTADGATFTWPDVPAGRPDNVATAGQLVTMTGSGTSLHLLGAGAPGNQSGDLTIRYTDGTTSTATVSFADWWSNTPLPADTLVATAQNWNQPPDGTGPHKVSLYATKVPLTPGKTIAYLLLPQLPGLHVFATATTG</sequence>
<dbReference type="Pfam" id="PF14310">
    <property type="entry name" value="Fn3-like"/>
    <property type="match status" value="1"/>
</dbReference>
<dbReference type="Pfam" id="PF07691">
    <property type="entry name" value="PA14"/>
    <property type="match status" value="1"/>
</dbReference>
<dbReference type="SUPFAM" id="SSF52279">
    <property type="entry name" value="Beta-D-glucan exohydrolase, C-terminal domain"/>
    <property type="match status" value="1"/>
</dbReference>
<comment type="function">
    <text evidence="3">Catalyzes the hydrolysis of a non-reducing terminal alpha-L-arabinopyranosidic linkage in ginsenoside Rb2 (alpha-L-arabinopyranosyl-(1-&gt;6)-alpha-D-glucopyranosyl) to release alpha-D-glucopyranosyl (Rd). It is not able to hydrolyze alpha-L-arabinofuranosyl-(1-&gt;6)-alpha-D-glucopyranosyl (Rc).</text>
</comment>
<evidence type="ECO:0000256" key="1">
    <source>
        <dbReference type="ARBA" id="ARBA00005336"/>
    </source>
</evidence>
<name>A0A6N7Z3B3_9PSEU</name>
<dbReference type="OrthoDB" id="3187421at2"/>
<dbReference type="Pfam" id="PF00933">
    <property type="entry name" value="Glyco_hydro_3"/>
    <property type="match status" value="1"/>
</dbReference>
<keyword evidence="5" id="KW-0732">Signal</keyword>
<comment type="similarity">
    <text evidence="1">Belongs to the glycosyl hydrolase 3 family.</text>
</comment>
<gene>
    <name evidence="7" type="ORF">GKO32_10975</name>
</gene>
<keyword evidence="8" id="KW-1185">Reference proteome</keyword>
<dbReference type="PANTHER" id="PTHR42715">
    <property type="entry name" value="BETA-GLUCOSIDASE"/>
    <property type="match status" value="1"/>
</dbReference>
<dbReference type="SMART" id="SM01217">
    <property type="entry name" value="Fn3_like"/>
    <property type="match status" value="1"/>
</dbReference>
<proteinExistence type="inferred from homology"/>
<dbReference type="GO" id="GO:0005975">
    <property type="term" value="P:carbohydrate metabolic process"/>
    <property type="evidence" value="ECO:0007669"/>
    <property type="project" value="InterPro"/>
</dbReference>
<dbReference type="PROSITE" id="PS51820">
    <property type="entry name" value="PA14"/>
    <property type="match status" value="1"/>
</dbReference>
<dbReference type="InterPro" id="IPR050288">
    <property type="entry name" value="Cellulose_deg_GH3"/>
</dbReference>
<evidence type="ECO:0000313" key="7">
    <source>
        <dbReference type="EMBL" id="MTD54494.1"/>
    </source>
</evidence>
<dbReference type="SUPFAM" id="SSF56988">
    <property type="entry name" value="Anthrax protective antigen"/>
    <property type="match status" value="1"/>
</dbReference>
<organism evidence="7 8">
    <name type="scientific">Amycolatopsis pithecellobii</name>
    <dbReference type="NCBI Taxonomy" id="664692"/>
    <lineage>
        <taxon>Bacteria</taxon>
        <taxon>Bacillati</taxon>
        <taxon>Actinomycetota</taxon>
        <taxon>Actinomycetes</taxon>
        <taxon>Pseudonocardiales</taxon>
        <taxon>Pseudonocardiaceae</taxon>
        <taxon>Amycolatopsis</taxon>
    </lineage>
</organism>
<dbReference type="GO" id="GO:0008422">
    <property type="term" value="F:beta-glucosidase activity"/>
    <property type="evidence" value="ECO:0007669"/>
    <property type="project" value="UniProtKB-ARBA"/>
</dbReference>
<dbReference type="Gene3D" id="2.60.120.260">
    <property type="entry name" value="Galactose-binding domain-like"/>
    <property type="match status" value="1"/>
</dbReference>
<reference evidence="7 8" key="1">
    <citation type="submission" date="2019-11" db="EMBL/GenBank/DDBJ databases">
        <title>Draft genome of Amycolatopsis RM579.</title>
        <authorList>
            <person name="Duangmal K."/>
            <person name="Mingma R."/>
        </authorList>
    </citation>
    <scope>NUCLEOTIDE SEQUENCE [LARGE SCALE GENOMIC DNA]</scope>
    <source>
        <strain evidence="7 8">RM579</strain>
    </source>
</reference>
<protein>
    <recommendedName>
        <fullName evidence="4">Exo-alpha-(1-&gt;6)-L-arabinopyranosidase</fullName>
    </recommendedName>
</protein>
<dbReference type="PANTHER" id="PTHR42715:SF10">
    <property type="entry name" value="BETA-GLUCOSIDASE"/>
    <property type="match status" value="1"/>
</dbReference>
<accession>A0A6N7Z3B3</accession>
<evidence type="ECO:0000256" key="5">
    <source>
        <dbReference type="SAM" id="SignalP"/>
    </source>
</evidence>
<feature type="domain" description="PA14" evidence="6">
    <location>
        <begin position="447"/>
        <end position="585"/>
    </location>
</feature>
<comment type="caution">
    <text evidence="7">The sequence shown here is derived from an EMBL/GenBank/DDBJ whole genome shotgun (WGS) entry which is preliminary data.</text>
</comment>
<feature type="signal peptide" evidence="5">
    <location>
        <begin position="1"/>
        <end position="21"/>
    </location>
</feature>
<dbReference type="InterPro" id="IPR036962">
    <property type="entry name" value="Glyco_hydro_3_N_sf"/>
</dbReference>
<evidence type="ECO:0000256" key="3">
    <source>
        <dbReference type="ARBA" id="ARBA00058905"/>
    </source>
</evidence>
<feature type="chain" id="PRO_5026775639" description="Exo-alpha-(1-&gt;6)-L-arabinopyranosidase" evidence="5">
    <location>
        <begin position="22"/>
        <end position="1148"/>
    </location>
</feature>
<dbReference type="InterPro" id="IPR036881">
    <property type="entry name" value="Glyco_hydro_3_C_sf"/>
</dbReference>
<evidence type="ECO:0000256" key="2">
    <source>
        <dbReference type="ARBA" id="ARBA00022801"/>
    </source>
</evidence>
<evidence type="ECO:0000259" key="6">
    <source>
        <dbReference type="PROSITE" id="PS51820"/>
    </source>
</evidence>
<dbReference type="Proteomes" id="UP000440096">
    <property type="component" value="Unassembled WGS sequence"/>
</dbReference>
<dbReference type="PRINTS" id="PR00133">
    <property type="entry name" value="GLHYDRLASE3"/>
</dbReference>
<dbReference type="Pfam" id="PF01915">
    <property type="entry name" value="Glyco_hydro_3_C"/>
    <property type="match status" value="1"/>
</dbReference>
<dbReference type="InterPro" id="IPR002772">
    <property type="entry name" value="Glyco_hydro_3_C"/>
</dbReference>
<dbReference type="RefSeq" id="WP_154756707.1">
    <property type="nucleotide sequence ID" value="NZ_WMBA01000012.1"/>
</dbReference>
<dbReference type="InterPro" id="IPR001764">
    <property type="entry name" value="Glyco_hydro_3_N"/>
</dbReference>
<keyword evidence="2" id="KW-0378">Hydrolase</keyword>
<evidence type="ECO:0000313" key="8">
    <source>
        <dbReference type="Proteomes" id="UP000440096"/>
    </source>
</evidence>
<dbReference type="InterPro" id="IPR017853">
    <property type="entry name" value="GH"/>
</dbReference>
<dbReference type="SUPFAM" id="SSF51445">
    <property type="entry name" value="(Trans)glycosidases"/>
    <property type="match status" value="1"/>
</dbReference>
<dbReference type="SMART" id="SM00758">
    <property type="entry name" value="PA14"/>
    <property type="match status" value="1"/>
</dbReference>
<dbReference type="EMBL" id="WMBA01000012">
    <property type="protein sequence ID" value="MTD54494.1"/>
    <property type="molecule type" value="Genomic_DNA"/>
</dbReference>
<dbReference type="Gene3D" id="2.60.40.10">
    <property type="entry name" value="Immunoglobulins"/>
    <property type="match status" value="1"/>
</dbReference>
<dbReference type="AlphaFoldDB" id="A0A6N7Z3B3"/>
<evidence type="ECO:0000256" key="4">
    <source>
        <dbReference type="ARBA" id="ARBA00074219"/>
    </source>
</evidence>